<reference evidence="6" key="1">
    <citation type="journal article" date="2019" name="Int. J. Syst. Evol. Microbiol.">
        <title>The Global Catalogue of Microorganisms (GCM) 10K type strain sequencing project: providing services to taxonomists for standard genome sequencing and annotation.</title>
        <authorList>
            <consortium name="The Broad Institute Genomics Platform"/>
            <consortium name="The Broad Institute Genome Sequencing Center for Infectious Disease"/>
            <person name="Wu L."/>
            <person name="Ma J."/>
        </authorList>
    </citation>
    <scope>NUCLEOTIDE SEQUENCE [LARGE SCALE GENOMIC DNA]</scope>
    <source>
        <strain evidence="6">JCM 18306</strain>
    </source>
</reference>
<dbReference type="Gene3D" id="3.90.220.20">
    <property type="entry name" value="DNA methylase specificity domains"/>
    <property type="match status" value="2"/>
</dbReference>
<keyword evidence="3" id="KW-0238">DNA-binding</keyword>
<keyword evidence="6" id="KW-1185">Reference proteome</keyword>
<evidence type="ECO:0000259" key="4">
    <source>
        <dbReference type="Pfam" id="PF01420"/>
    </source>
</evidence>
<gene>
    <name evidence="5" type="ORF">GCM10023323_54580</name>
</gene>
<dbReference type="SUPFAM" id="SSF116734">
    <property type="entry name" value="DNA methylase specificity domain"/>
    <property type="match status" value="2"/>
</dbReference>
<feature type="domain" description="Type I restriction modification DNA specificity" evidence="4">
    <location>
        <begin position="26"/>
        <end position="179"/>
    </location>
</feature>
<dbReference type="Proteomes" id="UP001499878">
    <property type="component" value="Unassembled WGS sequence"/>
</dbReference>
<keyword evidence="2" id="KW-0680">Restriction system</keyword>
<evidence type="ECO:0000256" key="3">
    <source>
        <dbReference type="ARBA" id="ARBA00023125"/>
    </source>
</evidence>
<dbReference type="EMBL" id="BAABJR010000015">
    <property type="protein sequence ID" value="GAA5213468.1"/>
    <property type="molecule type" value="Genomic_DNA"/>
</dbReference>
<dbReference type="PANTHER" id="PTHR30408">
    <property type="entry name" value="TYPE-1 RESTRICTION ENZYME ECOKI SPECIFICITY PROTEIN"/>
    <property type="match status" value="1"/>
</dbReference>
<evidence type="ECO:0000256" key="1">
    <source>
        <dbReference type="ARBA" id="ARBA00010923"/>
    </source>
</evidence>
<evidence type="ECO:0000313" key="6">
    <source>
        <dbReference type="Proteomes" id="UP001499878"/>
    </source>
</evidence>
<organism evidence="5 6">
    <name type="scientific">Streptomyces thinghirensis</name>
    <dbReference type="NCBI Taxonomy" id="551547"/>
    <lineage>
        <taxon>Bacteria</taxon>
        <taxon>Bacillati</taxon>
        <taxon>Actinomycetota</taxon>
        <taxon>Actinomycetes</taxon>
        <taxon>Kitasatosporales</taxon>
        <taxon>Streptomycetaceae</taxon>
        <taxon>Streptomyces</taxon>
    </lineage>
</organism>
<accession>A0ABP9TBZ1</accession>
<evidence type="ECO:0000313" key="5">
    <source>
        <dbReference type="EMBL" id="GAA5213468.1"/>
    </source>
</evidence>
<protein>
    <recommendedName>
        <fullName evidence="4">Type I restriction modification DNA specificity domain-containing protein</fullName>
    </recommendedName>
</protein>
<dbReference type="PANTHER" id="PTHR30408:SF12">
    <property type="entry name" value="TYPE I RESTRICTION ENZYME MJAVIII SPECIFICITY SUBUNIT"/>
    <property type="match status" value="1"/>
</dbReference>
<comment type="similarity">
    <text evidence="1">Belongs to the type-I restriction system S methylase family.</text>
</comment>
<dbReference type="InterPro" id="IPR044946">
    <property type="entry name" value="Restrct_endonuc_typeI_TRD_sf"/>
</dbReference>
<name>A0ABP9TBZ1_9ACTN</name>
<evidence type="ECO:0000256" key="2">
    <source>
        <dbReference type="ARBA" id="ARBA00022747"/>
    </source>
</evidence>
<proteinExistence type="inferred from homology"/>
<comment type="caution">
    <text evidence="5">The sequence shown here is derived from an EMBL/GenBank/DDBJ whole genome shotgun (WGS) entry which is preliminary data.</text>
</comment>
<dbReference type="Pfam" id="PF01420">
    <property type="entry name" value="Methylase_S"/>
    <property type="match status" value="1"/>
</dbReference>
<dbReference type="InterPro" id="IPR000055">
    <property type="entry name" value="Restrct_endonuc_typeI_TRD"/>
</dbReference>
<dbReference type="InterPro" id="IPR052021">
    <property type="entry name" value="Type-I_RS_S_subunit"/>
</dbReference>
<sequence>MTTWPDMKIGRAARLISGVGFPHEYQGKDSGAVPFLKVSDLNSGNFRQPILTAQNWVSHTDLSSLGARLAPAGAIAFPKVGAAMLKNPRRILGHPAAMDNNLMAAVPLKGEPRFWLYALSTIDLGEIAAGGVLPYVNEGQVRDLRIPFPPPDEQRRIADYLDTEIDSINSLVAKKHQLITLLNERIDSRVLHHVGASRLVHPKRGNATLPLRRILDKVMRPPVAGAGIITAYRDGQVTDRTARRADGYTLSASTQPQGQHVQVGDVVVHGLDGFAGAIGTAEAQGNCSPVYHVCVPKNLGDPRFLGRLLRVLALQGYLGNFATSTRERAVDFRNWDLFGRIPIPVVAPVEQREIGEWISKVRPLREAIEKSAVLAAERRQSLITAAVTGQFDVSTASGRNVTEGVSA</sequence>